<gene>
    <name evidence="4" type="ORF">ACKA06_17810</name>
</gene>
<dbReference type="EMBL" id="JBJOSA010000020">
    <property type="protein sequence ID" value="MFL8938648.1"/>
    <property type="molecule type" value="Genomic_DNA"/>
</dbReference>
<evidence type="ECO:0000313" key="5">
    <source>
        <dbReference type="Proteomes" id="UP001628668"/>
    </source>
</evidence>
<dbReference type="PROSITE" id="PS51186">
    <property type="entry name" value="GNAT"/>
    <property type="match status" value="1"/>
</dbReference>
<keyword evidence="5" id="KW-1185">Reference proteome</keyword>
<comment type="caution">
    <text evidence="4">The sequence shown here is derived from an EMBL/GenBank/DDBJ whole genome shotgun (WGS) entry which is preliminary data.</text>
</comment>
<dbReference type="InterPro" id="IPR000182">
    <property type="entry name" value="GNAT_dom"/>
</dbReference>
<dbReference type="EC" id="2.3.1.-" evidence="4"/>
<dbReference type="SUPFAM" id="SSF55729">
    <property type="entry name" value="Acyl-CoA N-acyltransferases (Nat)"/>
    <property type="match status" value="1"/>
</dbReference>
<dbReference type="GO" id="GO:0016746">
    <property type="term" value="F:acyltransferase activity"/>
    <property type="evidence" value="ECO:0007669"/>
    <property type="project" value="UniProtKB-KW"/>
</dbReference>
<accession>A0ABW8VTD8</accession>
<reference evidence="4 5" key="1">
    <citation type="submission" date="2024-12" db="EMBL/GenBank/DDBJ databases">
        <authorList>
            <person name="Li X."/>
            <person name="Zhang D."/>
        </authorList>
    </citation>
    <scope>NUCLEOTIDE SEQUENCE [LARGE SCALE GENOMIC DNA]</scope>
    <source>
        <strain evidence="4 5">JCM19602</strain>
    </source>
</reference>
<dbReference type="InterPro" id="IPR016181">
    <property type="entry name" value="Acyl_CoA_acyltransferase"/>
</dbReference>
<organism evidence="4 5">
    <name type="scientific">Rossellomorea oryzaecorticis</name>
    <dbReference type="NCBI Taxonomy" id="1396505"/>
    <lineage>
        <taxon>Bacteria</taxon>
        <taxon>Bacillati</taxon>
        <taxon>Bacillota</taxon>
        <taxon>Bacilli</taxon>
        <taxon>Bacillales</taxon>
        <taxon>Bacillaceae</taxon>
        <taxon>Rossellomorea</taxon>
    </lineage>
</organism>
<keyword evidence="2 4" id="KW-0012">Acyltransferase</keyword>
<name>A0ABW8VTD8_9BACI</name>
<evidence type="ECO:0000313" key="4">
    <source>
        <dbReference type="EMBL" id="MFL8938648.1"/>
    </source>
</evidence>
<evidence type="ECO:0000259" key="3">
    <source>
        <dbReference type="PROSITE" id="PS51186"/>
    </source>
</evidence>
<feature type="domain" description="N-acetyltransferase" evidence="3">
    <location>
        <begin position="159"/>
        <end position="296"/>
    </location>
</feature>
<protein>
    <submittedName>
        <fullName evidence="4">GNAT family N-acetyltransferase</fullName>
        <ecNumber evidence="4">2.3.1.-</ecNumber>
    </submittedName>
</protein>
<dbReference type="Gene3D" id="3.40.630.30">
    <property type="match status" value="2"/>
</dbReference>
<sequence length="296" mass="33615">MNILIQPPASAEQLARFIEKMNTKQSTHVGYCGEEKNEILDALMNDFSDKELEDSFIVAYRDDRIVGAVGLDIDIDEKTAEVWGPFLEDGERWDDLAVSIWQQASILLRMNDIKSVSFFLNQFNTVAIQFVSLLKGVCRGKHLILKASRKNHQLSNEHQKVSSVKPEQKSGFLKLHKQSFPNTYYHGDYIWDKLSDENQLLTAVAGNDDLAGYVYIEASPKHGEGRIEYIAVSKKHRKKGVGALLVKAALNRLFEHSSINEIVLCVNEENKKAVNLYTAAGFDVQYEMMLYQVQVR</sequence>
<dbReference type="Proteomes" id="UP001628668">
    <property type="component" value="Unassembled WGS sequence"/>
</dbReference>
<dbReference type="InterPro" id="IPR050832">
    <property type="entry name" value="Bact_Acetyltransf"/>
</dbReference>
<dbReference type="Pfam" id="PF00583">
    <property type="entry name" value="Acetyltransf_1"/>
    <property type="match status" value="1"/>
</dbReference>
<dbReference type="CDD" id="cd04301">
    <property type="entry name" value="NAT_SF"/>
    <property type="match status" value="1"/>
</dbReference>
<evidence type="ECO:0000256" key="1">
    <source>
        <dbReference type="ARBA" id="ARBA00022679"/>
    </source>
</evidence>
<dbReference type="RefSeq" id="WP_411160325.1">
    <property type="nucleotide sequence ID" value="NZ_JBJOSA010000020.1"/>
</dbReference>
<evidence type="ECO:0000256" key="2">
    <source>
        <dbReference type="ARBA" id="ARBA00023315"/>
    </source>
</evidence>
<dbReference type="PANTHER" id="PTHR43877">
    <property type="entry name" value="AMINOALKYLPHOSPHONATE N-ACETYLTRANSFERASE-RELATED-RELATED"/>
    <property type="match status" value="1"/>
</dbReference>
<keyword evidence="1 4" id="KW-0808">Transferase</keyword>
<proteinExistence type="predicted"/>